<proteinExistence type="predicted"/>
<feature type="region of interest" description="Disordered" evidence="1">
    <location>
        <begin position="295"/>
        <end position="319"/>
    </location>
</feature>
<accession>A0AAU9RQG1</accession>
<dbReference type="AlphaFoldDB" id="A0AAU9RQG1"/>
<protein>
    <recommendedName>
        <fullName evidence="2">DCD domain-containing protein</fullName>
    </recommendedName>
</protein>
<organism evidence="3 4">
    <name type="scientific">Thlaspi arvense</name>
    <name type="common">Field penny-cress</name>
    <dbReference type="NCBI Taxonomy" id="13288"/>
    <lineage>
        <taxon>Eukaryota</taxon>
        <taxon>Viridiplantae</taxon>
        <taxon>Streptophyta</taxon>
        <taxon>Embryophyta</taxon>
        <taxon>Tracheophyta</taxon>
        <taxon>Spermatophyta</taxon>
        <taxon>Magnoliopsida</taxon>
        <taxon>eudicotyledons</taxon>
        <taxon>Gunneridae</taxon>
        <taxon>Pentapetalae</taxon>
        <taxon>rosids</taxon>
        <taxon>malvids</taxon>
        <taxon>Brassicales</taxon>
        <taxon>Brassicaceae</taxon>
        <taxon>Thlaspideae</taxon>
        <taxon>Thlaspi</taxon>
    </lineage>
</organism>
<feature type="compositionally biased region" description="Basic and acidic residues" evidence="1">
    <location>
        <begin position="192"/>
        <end position="201"/>
    </location>
</feature>
<dbReference type="SMART" id="SM00767">
    <property type="entry name" value="DCD"/>
    <property type="match status" value="1"/>
</dbReference>
<feature type="compositionally biased region" description="Basic and acidic residues" evidence="1">
    <location>
        <begin position="60"/>
        <end position="75"/>
    </location>
</feature>
<dbReference type="PANTHER" id="PTHR46444:SF3">
    <property type="entry name" value="DCD (DEVELOPMENT AND CELL DEATH) DOMAIN PROTEIN"/>
    <property type="match status" value="1"/>
</dbReference>
<feature type="region of interest" description="Disordered" evidence="1">
    <location>
        <begin position="1"/>
        <end position="82"/>
    </location>
</feature>
<feature type="domain" description="DCD" evidence="2">
    <location>
        <begin position="336"/>
        <end position="463"/>
    </location>
</feature>
<dbReference type="InterPro" id="IPR013989">
    <property type="entry name" value="Dev_and_cell_death_domain"/>
</dbReference>
<feature type="region of interest" description="Disordered" evidence="1">
    <location>
        <begin position="128"/>
        <end position="201"/>
    </location>
</feature>
<dbReference type="Pfam" id="PF10539">
    <property type="entry name" value="Dev_Cell_Death"/>
    <property type="match status" value="1"/>
</dbReference>
<dbReference type="PROSITE" id="PS51222">
    <property type="entry name" value="DCD"/>
    <property type="match status" value="1"/>
</dbReference>
<dbReference type="EMBL" id="OU466858">
    <property type="protein sequence ID" value="CAH2046948.1"/>
    <property type="molecule type" value="Genomic_DNA"/>
</dbReference>
<evidence type="ECO:0000256" key="1">
    <source>
        <dbReference type="SAM" id="MobiDB-lite"/>
    </source>
</evidence>
<feature type="compositionally biased region" description="Basic and acidic residues" evidence="1">
    <location>
        <begin position="515"/>
        <end position="541"/>
    </location>
</feature>
<dbReference type="PANTHER" id="PTHR46444">
    <property type="entry name" value="DCD (DEVELOPMENT AND CELL DEATH) DOMAIN PROTEIN-RELATED"/>
    <property type="match status" value="1"/>
</dbReference>
<keyword evidence="4" id="KW-1185">Reference proteome</keyword>
<name>A0AAU9RQG1_THLAR</name>
<feature type="compositionally biased region" description="Basic and acidic residues" evidence="1">
    <location>
        <begin position="1"/>
        <end position="10"/>
    </location>
</feature>
<feature type="compositionally biased region" description="Basic and acidic residues" evidence="1">
    <location>
        <begin position="19"/>
        <end position="50"/>
    </location>
</feature>
<sequence>MELRNAKRDENEETLEASVVEHEKTLEASVVENDKDSGKDGEGEAEKDGNEVGETSSGDAKPEEAASLVEEKKPENGTVEEPWVLASVEASSSGVLKPMGLVAKKKIVKKVKKLVKRKVMKGTAVQVAGEENVTIEQSAEPSLGESEKETKKVVESVSDSPQCYSGKEKDSETSLGEAPADDDDKVSGAEPSGEKTLEKVKGKANVLKRLLKGKNVKGTLAQGMGKESVASQGGNVMEAEGSVEAPEKALSVQKKLTGKLRENNNSLAVTEQSNGVEKSILVEVNAIEGGQQNITGLGEEKKRKRKRGKKQVLSANKKPRKEVVATADGTQQGVEEKIAGLIFMCNAKTRPDCFRFSVMGVQEKRKDYVMSIKPGIKLFLYDYELKLLYGVFQASSAGGIKLERNAFGGSFPAQVRFKVVNDCLPVPESQFKKAIKENYNNKNKFKTELTRNQVFKLTKLFRQASSLPAQLTHTLPNPVPRNVDRKRSDRDHRYTPSGSSRTHLTLAHRNASPPPRREEPPRDLFITEREYRTYGLRRPETSQHYPVPPSDSSHRVPPLDSSYRVPLDSYHERLSRLEEMERHDRSREVRFLPLPERDYRPYDHHLSSRREILARSSPEPVVTLDSYRRDPYRYEYHRSPERQLPRTYLAPSGRADDDLYSRYVTPDSLAEYYRSSSSRRYPESELLPSSVTSRYAYSGSLPYSHR</sequence>
<feature type="region of interest" description="Disordered" evidence="1">
    <location>
        <begin position="468"/>
        <end position="564"/>
    </location>
</feature>
<feature type="compositionally biased region" description="Basic and acidic residues" evidence="1">
    <location>
        <begin position="145"/>
        <end position="154"/>
    </location>
</feature>
<evidence type="ECO:0000259" key="2">
    <source>
        <dbReference type="PROSITE" id="PS51222"/>
    </source>
</evidence>
<evidence type="ECO:0000313" key="3">
    <source>
        <dbReference type="EMBL" id="CAH2046948.1"/>
    </source>
</evidence>
<feature type="region of interest" description="Disordered" evidence="1">
    <location>
        <begin position="225"/>
        <end position="244"/>
    </location>
</feature>
<feature type="compositionally biased region" description="Basic and acidic residues" evidence="1">
    <location>
        <begin position="482"/>
        <end position="494"/>
    </location>
</feature>
<dbReference type="Proteomes" id="UP000836841">
    <property type="component" value="Chromosome 2"/>
</dbReference>
<evidence type="ECO:0000313" key="4">
    <source>
        <dbReference type="Proteomes" id="UP000836841"/>
    </source>
</evidence>
<reference evidence="3 4" key="1">
    <citation type="submission" date="2022-03" db="EMBL/GenBank/DDBJ databases">
        <authorList>
            <person name="Nunn A."/>
            <person name="Chopra R."/>
            <person name="Nunn A."/>
            <person name="Contreras Garrido A."/>
        </authorList>
    </citation>
    <scope>NUCLEOTIDE SEQUENCE [LARGE SCALE GENOMIC DNA]</scope>
</reference>
<gene>
    <name evidence="3" type="ORF">TAV2_LOCUS5798</name>
</gene>